<dbReference type="Pfam" id="PF17778">
    <property type="entry name" value="WHD_BLACT"/>
    <property type="match status" value="1"/>
</dbReference>
<dbReference type="SMART" id="SM00849">
    <property type="entry name" value="Lactamase_B"/>
    <property type="match status" value="1"/>
</dbReference>
<reference evidence="2 3" key="1">
    <citation type="submission" date="2018-02" db="EMBL/GenBank/DDBJ databases">
        <title>Whole genome sequencing of endophytic bacterium.</title>
        <authorList>
            <person name="Eedara R."/>
            <person name="Podile A.R."/>
        </authorList>
    </citation>
    <scope>NUCLEOTIDE SEQUENCE [LARGE SCALE GENOMIC DNA]</scope>
    <source>
        <strain evidence="2 3">RP1T</strain>
    </source>
</reference>
<dbReference type="RefSeq" id="WP_105862284.1">
    <property type="nucleotide sequence ID" value="NZ_PUEJ01000004.1"/>
</dbReference>
<dbReference type="Proteomes" id="UP000237682">
    <property type="component" value="Unassembled WGS sequence"/>
</dbReference>
<dbReference type="InterPro" id="IPR036866">
    <property type="entry name" value="RibonucZ/Hydroxyglut_hydro"/>
</dbReference>
<proteinExistence type="predicted"/>
<keyword evidence="2" id="KW-0378">Hydrolase</keyword>
<dbReference type="InterPro" id="IPR036388">
    <property type="entry name" value="WH-like_DNA-bd_sf"/>
</dbReference>
<dbReference type="PANTHER" id="PTHR23131">
    <property type="entry name" value="ENDORIBONUCLEASE LACTB2"/>
    <property type="match status" value="1"/>
</dbReference>
<sequence length="302" mass="31768">MGEDIPYNREAPSPGVLEELSPGVRRILAPNGGAFTFTGTCSYIVGRGKVAIIDPGPDDPAHVAALLAAVRGEEVVAIAVTHTHRDHSPAASALASATGAPTYGAGPHRSARPLHEGETNLLDASGDLAFQPDVVLDEGDRFGPPDWPLTALETPGHCANHLAFSLEADKVLLSGDHVMAWSTSIVAPPDGSMGDYMASLEKLLGRPETRYFPGHGGPVEQPQRFLRAMIQHRRMREASILQALGEGPAPITPLTAKVYAGLPAGLQGAAALNLFAHLEDLVQRGKVLTEGAPSLAGRYWLA</sequence>
<evidence type="ECO:0000259" key="1">
    <source>
        <dbReference type="SMART" id="SM00849"/>
    </source>
</evidence>
<organism evidence="2 3">
    <name type="scientific">Labrys okinawensis</name>
    <dbReference type="NCBI Taxonomy" id="346911"/>
    <lineage>
        <taxon>Bacteria</taxon>
        <taxon>Pseudomonadati</taxon>
        <taxon>Pseudomonadota</taxon>
        <taxon>Alphaproteobacteria</taxon>
        <taxon>Hyphomicrobiales</taxon>
        <taxon>Xanthobacteraceae</taxon>
        <taxon>Labrys</taxon>
    </lineage>
</organism>
<dbReference type="Gene3D" id="1.10.10.10">
    <property type="entry name" value="Winged helix-like DNA-binding domain superfamily/Winged helix DNA-binding domain"/>
    <property type="match status" value="1"/>
</dbReference>
<evidence type="ECO:0000313" key="3">
    <source>
        <dbReference type="Proteomes" id="UP000237682"/>
    </source>
</evidence>
<dbReference type="Pfam" id="PF00753">
    <property type="entry name" value="Lactamase_B"/>
    <property type="match status" value="1"/>
</dbReference>
<dbReference type="InterPro" id="IPR041516">
    <property type="entry name" value="LACTB2_WH"/>
</dbReference>
<feature type="domain" description="Metallo-beta-lactamase" evidence="1">
    <location>
        <begin position="38"/>
        <end position="215"/>
    </location>
</feature>
<dbReference type="InterPro" id="IPR001279">
    <property type="entry name" value="Metallo-B-lactamas"/>
</dbReference>
<protein>
    <submittedName>
        <fullName evidence="2">MBL fold metallo-hydrolase</fullName>
    </submittedName>
</protein>
<gene>
    <name evidence="2" type="ORF">C5L14_12045</name>
</gene>
<dbReference type="AlphaFoldDB" id="A0A2S9QDC3"/>
<dbReference type="SUPFAM" id="SSF56281">
    <property type="entry name" value="Metallo-hydrolase/oxidoreductase"/>
    <property type="match status" value="1"/>
</dbReference>
<dbReference type="EMBL" id="PUEJ01000004">
    <property type="protein sequence ID" value="PRH87349.1"/>
    <property type="molecule type" value="Genomic_DNA"/>
</dbReference>
<dbReference type="OrthoDB" id="9788263at2"/>
<keyword evidence="3" id="KW-1185">Reference proteome</keyword>
<dbReference type="CDD" id="cd16278">
    <property type="entry name" value="metallo-hydrolase-like_MBL-fold"/>
    <property type="match status" value="1"/>
</dbReference>
<comment type="caution">
    <text evidence="2">The sequence shown here is derived from an EMBL/GenBank/DDBJ whole genome shotgun (WGS) entry which is preliminary data.</text>
</comment>
<dbReference type="GO" id="GO:0016787">
    <property type="term" value="F:hydrolase activity"/>
    <property type="evidence" value="ECO:0007669"/>
    <property type="project" value="UniProtKB-KW"/>
</dbReference>
<accession>A0A2S9QDC3</accession>
<dbReference type="Gene3D" id="3.60.15.10">
    <property type="entry name" value="Ribonuclease Z/Hydroxyacylglutathione hydrolase-like"/>
    <property type="match status" value="1"/>
</dbReference>
<dbReference type="InterPro" id="IPR050662">
    <property type="entry name" value="Sec-metab_biosynth-thioest"/>
</dbReference>
<evidence type="ECO:0000313" key="2">
    <source>
        <dbReference type="EMBL" id="PRH87349.1"/>
    </source>
</evidence>
<dbReference type="PANTHER" id="PTHR23131:SF0">
    <property type="entry name" value="ENDORIBONUCLEASE LACTB2"/>
    <property type="match status" value="1"/>
</dbReference>
<name>A0A2S9QDC3_9HYPH</name>